<feature type="compositionally biased region" description="Acidic residues" evidence="6">
    <location>
        <begin position="319"/>
        <end position="330"/>
    </location>
</feature>
<evidence type="ECO:0000256" key="6">
    <source>
        <dbReference type="SAM" id="MobiDB-lite"/>
    </source>
</evidence>
<dbReference type="InterPro" id="IPR037383">
    <property type="entry name" value="CCDC87"/>
</dbReference>
<evidence type="ECO:0000256" key="7">
    <source>
        <dbReference type="SAM" id="Phobius"/>
    </source>
</evidence>
<dbReference type="AlphaFoldDB" id="A0AAV7K770"/>
<feature type="region of interest" description="Disordered" evidence="6">
    <location>
        <begin position="319"/>
        <end position="342"/>
    </location>
</feature>
<protein>
    <recommendedName>
        <fullName evidence="10">Golgi apparatus membrane protein TVP23 homolog</fullName>
    </recommendedName>
</protein>
<evidence type="ECO:0000256" key="4">
    <source>
        <dbReference type="ARBA" id="ARBA00022989"/>
    </source>
</evidence>
<evidence type="ECO:0008006" key="10">
    <source>
        <dbReference type="Google" id="ProtNLM"/>
    </source>
</evidence>
<feature type="transmembrane region" description="Helical" evidence="7">
    <location>
        <begin position="127"/>
        <end position="147"/>
    </location>
</feature>
<name>A0AAV7K770_9METZ</name>
<organism evidence="8 9">
    <name type="scientific">Oopsacas minuta</name>
    <dbReference type="NCBI Taxonomy" id="111878"/>
    <lineage>
        <taxon>Eukaryota</taxon>
        <taxon>Metazoa</taxon>
        <taxon>Porifera</taxon>
        <taxon>Hexactinellida</taxon>
        <taxon>Hexasterophora</taxon>
        <taxon>Lyssacinosida</taxon>
        <taxon>Leucopsacidae</taxon>
        <taxon>Oopsacas</taxon>
    </lineage>
</organism>
<feature type="compositionally biased region" description="Basic and acidic residues" evidence="6">
    <location>
        <begin position="331"/>
        <end position="342"/>
    </location>
</feature>
<dbReference type="InterPro" id="IPR008564">
    <property type="entry name" value="TVP23-like"/>
</dbReference>
<dbReference type="Gene3D" id="1.20.58.1520">
    <property type="match status" value="1"/>
</dbReference>
<dbReference type="EMBL" id="JAKMXF010000144">
    <property type="protein sequence ID" value="KAI6656515.1"/>
    <property type="molecule type" value="Genomic_DNA"/>
</dbReference>
<feature type="transmembrane region" description="Helical" evidence="7">
    <location>
        <begin position="12"/>
        <end position="33"/>
    </location>
</feature>
<feature type="transmembrane region" description="Helical" evidence="7">
    <location>
        <begin position="40"/>
        <end position="58"/>
    </location>
</feature>
<evidence type="ECO:0000313" key="9">
    <source>
        <dbReference type="Proteomes" id="UP001165289"/>
    </source>
</evidence>
<sequence length="551" mass="64009">MDSGFIVPNKKHPIASFFHLFFRLSALIIYIVCNMLSSSFVVKFLLVVLCLSLDFWTVKNVTGRLLVGLRWWNYVDEEGESHWMFEAKKDWQPISFESQLFWIGLFGCPILWAFFLLSALLSLKLQWLLLCIVGICLNGANVVGYFYCRKDGGQQIKTMAGKFIGQQLMTRFTGGDSSVYGELQQMISTQHSDIESYPDILSAPSASELALAEGYKANSMLHLPKKNRIINSELVRAASHPWGEEGREAWLYSNSYQGHKEMRRNYQRQSDSKDDGGKRMYNSWRRWWESHFTADDYLMWSSQRDVDFIGAIFHVYESEESADDGEDSEREVEPPQERERETRKFTPGYWNVTDDTESDGIDPIEIIHRKTNISQNNTVIQEKLFEIWSMLETPGISQSEMAIKYGTQTSVSRTMTALELWLEVANEILKRESILRELEVFEHSASDPLRYFAGPATAQLDECKQREKLHKRLKNSANKIQPLLERLRKKFGDAVTYKGIDYSYKMSRDTVQMLYWLEQERSTIRGNRLQYLWRGHEMPPSLPPLLTTKLK</sequence>
<gene>
    <name evidence="8" type="ORF">LOD99_1311</name>
</gene>
<keyword evidence="4 7" id="KW-1133">Transmembrane helix</keyword>
<dbReference type="Proteomes" id="UP001165289">
    <property type="component" value="Unassembled WGS sequence"/>
</dbReference>
<evidence type="ECO:0000256" key="5">
    <source>
        <dbReference type="ARBA" id="ARBA00023136"/>
    </source>
</evidence>
<accession>A0AAV7K770</accession>
<comment type="caution">
    <text evidence="8">The sequence shown here is derived from an EMBL/GenBank/DDBJ whole genome shotgun (WGS) entry which is preliminary data.</text>
</comment>
<reference evidence="8 9" key="1">
    <citation type="journal article" date="2023" name="BMC Biol.">
        <title>The compact genome of the sponge Oopsacas minuta (Hexactinellida) is lacking key metazoan core genes.</title>
        <authorList>
            <person name="Santini S."/>
            <person name="Schenkelaars Q."/>
            <person name="Jourda C."/>
            <person name="Duchesne M."/>
            <person name="Belahbib H."/>
            <person name="Rocher C."/>
            <person name="Selva M."/>
            <person name="Riesgo A."/>
            <person name="Vervoort M."/>
            <person name="Leys S.P."/>
            <person name="Kodjabachian L."/>
            <person name="Le Bivic A."/>
            <person name="Borchiellini C."/>
            <person name="Claverie J.M."/>
            <person name="Renard E."/>
        </authorList>
    </citation>
    <scope>NUCLEOTIDE SEQUENCE [LARGE SCALE GENOMIC DNA]</scope>
    <source>
        <strain evidence="8">SPO-2</strain>
    </source>
</reference>
<evidence type="ECO:0000313" key="8">
    <source>
        <dbReference type="EMBL" id="KAI6656515.1"/>
    </source>
</evidence>
<proteinExistence type="inferred from homology"/>
<keyword evidence="3 7" id="KW-0812">Transmembrane</keyword>
<comment type="subcellular location">
    <subcellularLocation>
        <location evidence="1">Membrane</location>
        <topology evidence="1">Multi-pass membrane protein</topology>
    </subcellularLocation>
</comment>
<evidence type="ECO:0000256" key="2">
    <source>
        <dbReference type="ARBA" id="ARBA00005467"/>
    </source>
</evidence>
<comment type="similarity">
    <text evidence="2">Belongs to the TVP23 family.</text>
</comment>
<feature type="transmembrane region" description="Helical" evidence="7">
    <location>
        <begin position="100"/>
        <end position="120"/>
    </location>
</feature>
<dbReference type="PANTHER" id="PTHR16078:SF1">
    <property type="entry name" value="COILED-COIL DOMAIN-CONTAINING PROTEIN 87"/>
    <property type="match status" value="1"/>
</dbReference>
<dbReference type="Pfam" id="PF05832">
    <property type="entry name" value="DUF846"/>
    <property type="match status" value="1"/>
</dbReference>
<evidence type="ECO:0000256" key="1">
    <source>
        <dbReference type="ARBA" id="ARBA00004141"/>
    </source>
</evidence>
<evidence type="ECO:0000256" key="3">
    <source>
        <dbReference type="ARBA" id="ARBA00022692"/>
    </source>
</evidence>
<dbReference type="PANTHER" id="PTHR16078">
    <property type="entry name" value="COILED-COIL DOMAIN-CONTAINING PROTEIN 87"/>
    <property type="match status" value="1"/>
</dbReference>
<dbReference type="GO" id="GO:0016020">
    <property type="term" value="C:membrane"/>
    <property type="evidence" value="ECO:0007669"/>
    <property type="project" value="UniProtKB-SubCell"/>
</dbReference>
<keyword evidence="5 7" id="KW-0472">Membrane</keyword>
<keyword evidence="9" id="KW-1185">Reference proteome</keyword>